<dbReference type="AlphaFoldDB" id="A0A0F9R2X3"/>
<evidence type="ECO:0000313" key="1">
    <source>
        <dbReference type="EMBL" id="KKN43547.1"/>
    </source>
</evidence>
<gene>
    <name evidence="1" type="ORF">LCGC14_0701940</name>
</gene>
<accession>A0A0F9R2X3</accession>
<dbReference type="EMBL" id="LAZR01001504">
    <property type="protein sequence ID" value="KKN43547.1"/>
    <property type="molecule type" value="Genomic_DNA"/>
</dbReference>
<sequence>MNPIKRKDETGSLNVSARTRKAIRYVERNIPHSIVETSAAYDVSIFLILGKLVPTAVSSLKDGRLPSGDHCGKKKVYKLSTL</sequence>
<protein>
    <submittedName>
        <fullName evidence="1">Uncharacterized protein</fullName>
    </submittedName>
</protein>
<reference evidence="1" key="1">
    <citation type="journal article" date="2015" name="Nature">
        <title>Complex archaea that bridge the gap between prokaryotes and eukaryotes.</title>
        <authorList>
            <person name="Spang A."/>
            <person name="Saw J.H."/>
            <person name="Jorgensen S.L."/>
            <person name="Zaremba-Niedzwiedzka K."/>
            <person name="Martijn J."/>
            <person name="Lind A.E."/>
            <person name="van Eijk R."/>
            <person name="Schleper C."/>
            <person name="Guy L."/>
            <person name="Ettema T.J."/>
        </authorList>
    </citation>
    <scope>NUCLEOTIDE SEQUENCE</scope>
</reference>
<organism evidence="1">
    <name type="scientific">marine sediment metagenome</name>
    <dbReference type="NCBI Taxonomy" id="412755"/>
    <lineage>
        <taxon>unclassified sequences</taxon>
        <taxon>metagenomes</taxon>
        <taxon>ecological metagenomes</taxon>
    </lineage>
</organism>
<comment type="caution">
    <text evidence="1">The sequence shown here is derived from an EMBL/GenBank/DDBJ whole genome shotgun (WGS) entry which is preliminary data.</text>
</comment>
<proteinExistence type="predicted"/>
<name>A0A0F9R2X3_9ZZZZ</name>